<protein>
    <submittedName>
        <fullName evidence="1">Uncharacterized protein</fullName>
    </submittedName>
</protein>
<proteinExistence type="predicted"/>
<sequence>MVHGMTLPLEQHMQAPITKAAAFMRNRFHPLTQCGIILSNSFVSHRHPARADGFTRPPFAHPVVRHKMHDSFSLADKPVQSAQA</sequence>
<name>A0A1W9HXA7_9HYPH</name>
<reference evidence="1 2" key="1">
    <citation type="journal article" date="2017" name="Water Res.">
        <title>Comammox in drinking water systems.</title>
        <authorList>
            <person name="Wang Y."/>
            <person name="Ma L."/>
            <person name="Mao Y."/>
            <person name="Jiang X."/>
            <person name="Xia Y."/>
            <person name="Yu K."/>
            <person name="Li B."/>
            <person name="Zhang T."/>
        </authorList>
    </citation>
    <scope>NUCLEOTIDE SEQUENCE [LARGE SCALE GENOMIC DNA]</scope>
    <source>
        <strain evidence="1">SG_bin8</strain>
    </source>
</reference>
<evidence type="ECO:0000313" key="1">
    <source>
        <dbReference type="EMBL" id="OQW52065.1"/>
    </source>
</evidence>
<dbReference type="AlphaFoldDB" id="A0A1W9HXA7"/>
<gene>
    <name evidence="1" type="ORF">A4S15_09595</name>
</gene>
<comment type="caution">
    <text evidence="1">The sequence shown here is derived from an EMBL/GenBank/DDBJ whole genome shotgun (WGS) entry which is preliminary data.</text>
</comment>
<dbReference type="Proteomes" id="UP000192872">
    <property type="component" value="Unassembled WGS sequence"/>
</dbReference>
<evidence type="ECO:0000313" key="2">
    <source>
        <dbReference type="Proteomes" id="UP000192872"/>
    </source>
</evidence>
<dbReference type="EMBL" id="LWDL01000016">
    <property type="protein sequence ID" value="OQW52065.1"/>
    <property type="molecule type" value="Genomic_DNA"/>
</dbReference>
<organism evidence="1 2">
    <name type="scientific">Candidatus Raskinella chloraquaticus</name>
    <dbReference type="NCBI Taxonomy" id="1951219"/>
    <lineage>
        <taxon>Bacteria</taxon>
        <taxon>Pseudomonadati</taxon>
        <taxon>Pseudomonadota</taxon>
        <taxon>Alphaproteobacteria</taxon>
        <taxon>Hyphomicrobiales</taxon>
        <taxon>Phreatobacteraceae</taxon>
        <taxon>Candidatus Raskinella</taxon>
    </lineage>
</organism>
<accession>A0A1W9HXA7</accession>